<dbReference type="PIRSF" id="PIRSF024492">
    <property type="entry name" value="UCP024492"/>
    <property type="match status" value="1"/>
</dbReference>
<name>A0ABW7CTS4_9GAMM</name>
<keyword evidence="2" id="KW-1185">Reference proteome</keyword>
<comment type="caution">
    <text evidence="1">The sequence shown here is derived from an EMBL/GenBank/DDBJ whole genome shotgun (WGS) entry which is preliminary data.</text>
</comment>
<proteinExistence type="predicted"/>
<dbReference type="InterPro" id="IPR014519">
    <property type="entry name" value="UCP024492"/>
</dbReference>
<dbReference type="PANTHER" id="PTHR39337:SF1">
    <property type="entry name" value="BLR5642 PROTEIN"/>
    <property type="match status" value="1"/>
</dbReference>
<dbReference type="Pfam" id="PF04343">
    <property type="entry name" value="DUF488"/>
    <property type="match status" value="1"/>
</dbReference>
<sequence length="186" mass="20631">MPSDPPAPHPLTIWTIGHSTRPWSDFLQLLSAQGISAIADVRRFPGSRRHPWFASEQMADTLPAHGVMYEWIPELGGRRRTQPNSPNGAWDNAAFQGYADHMASAEFASGLTKVLALAGAHRTALMCAEAPWWRCHRRLISDLLTHRAHEVLHIVSNAKPKPHPLSPMAKAVGQDLIYPAPQVELF</sequence>
<protein>
    <submittedName>
        <fullName evidence="1">DUF488 family protein</fullName>
    </submittedName>
</protein>
<dbReference type="RefSeq" id="WP_394161507.1">
    <property type="nucleotide sequence ID" value="NZ_JBHGCJ010000002.1"/>
</dbReference>
<evidence type="ECO:0000313" key="1">
    <source>
        <dbReference type="EMBL" id="MFG6108348.1"/>
    </source>
</evidence>
<reference evidence="1 2" key="1">
    <citation type="submission" date="2024-09" db="EMBL/GenBank/DDBJ databases">
        <authorList>
            <consortium name="All-Russian atlas of soil microorganisms"/>
            <consortium name="as a basis for the search for new antimicrobial producers and enzymes with unique properties"/>
            <person name="Sokolova E.A."/>
            <person name="Voronina E.N."/>
        </authorList>
    </citation>
    <scope>NUCLEOTIDE SEQUENCE [LARGE SCALE GENOMIC DNA]</scope>
    <source>
        <strain evidence="1 2">AF-22b-331.1</strain>
    </source>
</reference>
<dbReference type="InterPro" id="IPR007438">
    <property type="entry name" value="DUF488"/>
</dbReference>
<dbReference type="PANTHER" id="PTHR39337">
    <property type="entry name" value="BLR5642 PROTEIN"/>
    <property type="match status" value="1"/>
</dbReference>
<dbReference type="EMBL" id="JBHGCJ010000002">
    <property type="protein sequence ID" value="MFG6108348.1"/>
    <property type="molecule type" value="Genomic_DNA"/>
</dbReference>
<gene>
    <name evidence="1" type="ORF">ACEU0G_002286</name>
</gene>
<accession>A0ABW7CTS4</accession>
<dbReference type="Proteomes" id="UP001605261">
    <property type="component" value="Unassembled WGS sequence"/>
</dbReference>
<organism evidence="1 2">
    <name type="scientific">Stenotrophomonas nematodicola</name>
    <dbReference type="NCBI Taxonomy" id="2656746"/>
    <lineage>
        <taxon>Bacteria</taxon>
        <taxon>Pseudomonadati</taxon>
        <taxon>Pseudomonadota</taxon>
        <taxon>Gammaproteobacteria</taxon>
        <taxon>Lysobacterales</taxon>
        <taxon>Lysobacteraceae</taxon>
        <taxon>Stenotrophomonas</taxon>
    </lineage>
</organism>
<evidence type="ECO:0000313" key="2">
    <source>
        <dbReference type="Proteomes" id="UP001605261"/>
    </source>
</evidence>